<evidence type="ECO:0000256" key="1">
    <source>
        <dbReference type="SAM" id="MobiDB-lite"/>
    </source>
</evidence>
<reference evidence="3 4" key="1">
    <citation type="submission" date="2024-08" db="EMBL/GenBank/DDBJ databases">
        <title>Gnathostoma spinigerum genome.</title>
        <authorList>
            <person name="Gonzalez-Bertolin B."/>
            <person name="Monzon S."/>
            <person name="Zaballos A."/>
            <person name="Jimenez P."/>
            <person name="Dekumyoy P."/>
            <person name="Varona S."/>
            <person name="Cuesta I."/>
            <person name="Sumanam S."/>
            <person name="Adisakwattana P."/>
            <person name="Gasser R.B."/>
            <person name="Hernandez-Gonzalez A."/>
            <person name="Young N.D."/>
            <person name="Perteguer M.J."/>
        </authorList>
    </citation>
    <scope>NUCLEOTIDE SEQUENCE [LARGE SCALE GENOMIC DNA]</scope>
    <source>
        <strain evidence="3">AL3</strain>
        <tissue evidence="3">Liver</tissue>
    </source>
</reference>
<evidence type="ECO:0000313" key="4">
    <source>
        <dbReference type="Proteomes" id="UP001608902"/>
    </source>
</evidence>
<evidence type="ECO:0000313" key="3">
    <source>
        <dbReference type="EMBL" id="MFH4982910.1"/>
    </source>
</evidence>
<keyword evidence="2" id="KW-0732">Signal</keyword>
<feature type="chain" id="PRO_5044862905" evidence="2">
    <location>
        <begin position="30"/>
        <end position="249"/>
    </location>
</feature>
<keyword evidence="4" id="KW-1185">Reference proteome</keyword>
<feature type="signal peptide" evidence="2">
    <location>
        <begin position="1"/>
        <end position="29"/>
    </location>
</feature>
<dbReference type="Proteomes" id="UP001608902">
    <property type="component" value="Unassembled WGS sequence"/>
</dbReference>
<dbReference type="AlphaFoldDB" id="A0ABD6ESH2"/>
<organism evidence="3 4">
    <name type="scientific">Gnathostoma spinigerum</name>
    <dbReference type="NCBI Taxonomy" id="75299"/>
    <lineage>
        <taxon>Eukaryota</taxon>
        <taxon>Metazoa</taxon>
        <taxon>Ecdysozoa</taxon>
        <taxon>Nematoda</taxon>
        <taxon>Chromadorea</taxon>
        <taxon>Rhabditida</taxon>
        <taxon>Spirurina</taxon>
        <taxon>Gnathostomatomorpha</taxon>
        <taxon>Gnathostomatoidea</taxon>
        <taxon>Gnathostomatidae</taxon>
        <taxon>Gnathostoma</taxon>
    </lineage>
</organism>
<feature type="compositionally biased region" description="Basic and acidic residues" evidence="1">
    <location>
        <begin position="159"/>
        <end position="187"/>
    </location>
</feature>
<feature type="compositionally biased region" description="Acidic residues" evidence="1">
    <location>
        <begin position="188"/>
        <end position="204"/>
    </location>
</feature>
<accession>A0ABD6ESH2</accession>
<feature type="region of interest" description="Disordered" evidence="1">
    <location>
        <begin position="141"/>
        <end position="219"/>
    </location>
</feature>
<comment type="caution">
    <text evidence="3">The sequence shown here is derived from an EMBL/GenBank/DDBJ whole genome shotgun (WGS) entry which is preliminary data.</text>
</comment>
<evidence type="ECO:0000256" key="2">
    <source>
        <dbReference type="SAM" id="SignalP"/>
    </source>
</evidence>
<protein>
    <submittedName>
        <fullName evidence="3">Uncharacterized protein</fullName>
    </submittedName>
</protein>
<gene>
    <name evidence="3" type="ORF">AB6A40_009619</name>
</gene>
<sequence length="249" mass="28093">MRSRSSLNISAMYQIVFVILLLIIGEGEGALTRRCVTPLSTTKCLITWMAHFRVRSVKKIPGDPYESRIYKLEVIEPVKGLLKGEVVEKETPATKHGGLALRVGGEYVLSGIKSKLGQCGQMLRDEEINFKKMTEKQKQAFRNIDLSCPTSEPVEPEEDKLKEPEVDKPKEPEVHKLEEPEETKPEQPEVDEQEELEDCPAEEPEVVKPEQPEPVEPKLSDREVLLKVLEILEKLGQEASGLRTRLEGA</sequence>
<name>A0ABD6ESH2_9BILA</name>
<feature type="compositionally biased region" description="Basic and acidic residues" evidence="1">
    <location>
        <begin position="205"/>
        <end position="219"/>
    </location>
</feature>
<proteinExistence type="predicted"/>
<dbReference type="EMBL" id="JBGFUD010010447">
    <property type="protein sequence ID" value="MFH4982910.1"/>
    <property type="molecule type" value="Genomic_DNA"/>
</dbReference>